<evidence type="ECO:0000256" key="1">
    <source>
        <dbReference type="SAM" id="SignalP"/>
    </source>
</evidence>
<dbReference type="EMBL" id="JBHRZI010000011">
    <property type="protein sequence ID" value="MFC3892681.1"/>
    <property type="molecule type" value="Genomic_DNA"/>
</dbReference>
<protein>
    <submittedName>
        <fullName evidence="2">Uncharacterized protein</fullName>
    </submittedName>
</protein>
<evidence type="ECO:0000313" key="3">
    <source>
        <dbReference type="Proteomes" id="UP001595690"/>
    </source>
</evidence>
<evidence type="ECO:0000313" key="2">
    <source>
        <dbReference type="EMBL" id="MFC3892681.1"/>
    </source>
</evidence>
<dbReference type="Proteomes" id="UP001595690">
    <property type="component" value="Unassembled WGS sequence"/>
</dbReference>
<dbReference type="RefSeq" id="WP_382372456.1">
    <property type="nucleotide sequence ID" value="NZ_JBHRZI010000011.1"/>
</dbReference>
<feature type="signal peptide" evidence="1">
    <location>
        <begin position="1"/>
        <end position="20"/>
    </location>
</feature>
<proteinExistence type="predicted"/>
<accession>A0ABV8BTU9</accession>
<keyword evidence="1" id="KW-0732">Signal</keyword>
<name>A0ABV8BTU9_9PSEU</name>
<organism evidence="2 3">
    <name type="scientific">Lentzea rhizosphaerae</name>
    <dbReference type="NCBI Taxonomy" id="2041025"/>
    <lineage>
        <taxon>Bacteria</taxon>
        <taxon>Bacillati</taxon>
        <taxon>Actinomycetota</taxon>
        <taxon>Actinomycetes</taxon>
        <taxon>Pseudonocardiales</taxon>
        <taxon>Pseudonocardiaceae</taxon>
        <taxon>Lentzea</taxon>
    </lineage>
</organism>
<keyword evidence="3" id="KW-1185">Reference proteome</keyword>
<reference evidence="3" key="1">
    <citation type="journal article" date="2019" name="Int. J. Syst. Evol. Microbiol.">
        <title>The Global Catalogue of Microorganisms (GCM) 10K type strain sequencing project: providing services to taxonomists for standard genome sequencing and annotation.</title>
        <authorList>
            <consortium name="The Broad Institute Genomics Platform"/>
            <consortium name="The Broad Institute Genome Sequencing Center for Infectious Disease"/>
            <person name="Wu L."/>
            <person name="Ma J."/>
        </authorList>
    </citation>
    <scope>NUCLEOTIDE SEQUENCE [LARGE SCALE GENOMIC DNA]</scope>
    <source>
        <strain evidence="3">CGMCC 4.7405</strain>
    </source>
</reference>
<dbReference type="InterPro" id="IPR015791">
    <property type="entry name" value="Antimic/Inh_G_crystallin-like"/>
</dbReference>
<dbReference type="Gene3D" id="2.60.20.30">
    <property type="match status" value="1"/>
</dbReference>
<gene>
    <name evidence="2" type="ORF">ACFOWZ_14455</name>
</gene>
<comment type="caution">
    <text evidence="2">The sequence shown here is derived from an EMBL/GenBank/DDBJ whole genome shotgun (WGS) entry which is preliminary data.</text>
</comment>
<sequence>MLTLVAAAAMTIGMATPALATEQTDCSAGSTAVKIHWTDGSGAARTNCYGGVGTLAVALPRSSSVEAGRNNGWVETTDPAGMTTRRFFSPGEVIPTGFQTLTKIYVG</sequence>
<feature type="chain" id="PRO_5045495369" evidence="1">
    <location>
        <begin position="21"/>
        <end position="107"/>
    </location>
</feature>